<accession>A0AAE3SXA3</accession>
<keyword evidence="3" id="KW-1185">Reference proteome</keyword>
<dbReference type="EMBL" id="JANFPI010000017">
    <property type="protein sequence ID" value="MCX9000042.1"/>
    <property type="molecule type" value="Genomic_DNA"/>
</dbReference>
<organism evidence="2 3">
    <name type="scientific">Ectorhizobium quercum</name>
    <dbReference type="NCBI Taxonomy" id="2965071"/>
    <lineage>
        <taxon>Bacteria</taxon>
        <taxon>Pseudomonadati</taxon>
        <taxon>Pseudomonadota</taxon>
        <taxon>Alphaproteobacteria</taxon>
        <taxon>Hyphomicrobiales</taxon>
        <taxon>Rhizobiaceae</taxon>
        <taxon>Ectorhizobium</taxon>
    </lineage>
</organism>
<dbReference type="PIRSF" id="PIRSF033367">
    <property type="entry name" value="UCP033367_VanZ"/>
    <property type="match status" value="1"/>
</dbReference>
<comment type="caution">
    <text evidence="2">The sequence shown here is derived from an EMBL/GenBank/DDBJ whole genome shotgun (WGS) entry which is preliminary data.</text>
</comment>
<dbReference type="AlphaFoldDB" id="A0AAE3SXA3"/>
<feature type="transmembrane region" description="Helical" evidence="1">
    <location>
        <begin position="91"/>
        <end position="108"/>
    </location>
</feature>
<feature type="transmembrane region" description="Helical" evidence="1">
    <location>
        <begin position="62"/>
        <end position="79"/>
    </location>
</feature>
<protein>
    <submittedName>
        <fullName evidence="2">VanZ family protein</fullName>
    </submittedName>
</protein>
<keyword evidence="1" id="KW-0472">Membrane</keyword>
<keyword evidence="1" id="KW-0812">Transmembrane</keyword>
<sequence>MMTARLLRISAWLCLLAIVFATVSPIGLRPRAPLPVNLERALAFCLMAGLFVLAYPRRWRPILILTVAGAGFIEAFQFLSPTRHAQMLDAMVKAAGAAAGVAFAAGVNRMRGEIGRALPARAVRTVPRSPES</sequence>
<dbReference type="Proteomes" id="UP001208771">
    <property type="component" value="Unassembled WGS sequence"/>
</dbReference>
<keyword evidence="1" id="KW-1133">Transmembrane helix</keyword>
<feature type="transmembrane region" description="Helical" evidence="1">
    <location>
        <begin position="37"/>
        <end position="55"/>
    </location>
</feature>
<gene>
    <name evidence="2" type="ORF">NOF55_23360</name>
</gene>
<reference evidence="2" key="1">
    <citation type="submission" date="2022-07" db="EMBL/GenBank/DDBJ databases">
        <title>Ectorhizobium quercum gen.nov., sp. nov.</title>
        <authorList>
            <person name="Ma T."/>
            <person name="Li Y."/>
        </authorList>
    </citation>
    <scope>NUCLEOTIDE SEQUENCE</scope>
    <source>
        <strain evidence="2">BDR2-2</strain>
    </source>
</reference>
<dbReference type="InterPro" id="IPR017015">
    <property type="entry name" value="UCP033367_VanZ"/>
</dbReference>
<evidence type="ECO:0000256" key="1">
    <source>
        <dbReference type="SAM" id="Phobius"/>
    </source>
</evidence>
<evidence type="ECO:0000313" key="2">
    <source>
        <dbReference type="EMBL" id="MCX9000042.1"/>
    </source>
</evidence>
<dbReference type="RefSeq" id="WP_306413542.1">
    <property type="nucleotide sequence ID" value="NZ_JANFPI010000017.1"/>
</dbReference>
<evidence type="ECO:0000313" key="3">
    <source>
        <dbReference type="Proteomes" id="UP001208771"/>
    </source>
</evidence>
<name>A0AAE3SXA3_9HYPH</name>
<proteinExistence type="predicted"/>